<evidence type="ECO:0000313" key="4">
    <source>
        <dbReference type="Proteomes" id="UP000026960"/>
    </source>
</evidence>
<dbReference type="AlphaFoldDB" id="A0A0D3GMS1"/>
<organism evidence="3">
    <name type="scientific">Oryza barthii</name>
    <dbReference type="NCBI Taxonomy" id="65489"/>
    <lineage>
        <taxon>Eukaryota</taxon>
        <taxon>Viridiplantae</taxon>
        <taxon>Streptophyta</taxon>
        <taxon>Embryophyta</taxon>
        <taxon>Tracheophyta</taxon>
        <taxon>Spermatophyta</taxon>
        <taxon>Magnoliopsida</taxon>
        <taxon>Liliopsida</taxon>
        <taxon>Poales</taxon>
        <taxon>Poaceae</taxon>
        <taxon>BOP clade</taxon>
        <taxon>Oryzoideae</taxon>
        <taxon>Oryzeae</taxon>
        <taxon>Oryzinae</taxon>
        <taxon>Oryza</taxon>
    </lineage>
</organism>
<sequence length="344" mass="37539">MATVEGRRGWIPWARRAMGEDAEMGSLRRAAAAGEDDEKGVPESETAAKGDGAASYGYIPVPQDADGDKCVVLVPTANAADWSVAEVKGGGGGGGGGEDATATTKMIQMRPVGLGIARSRPGGDRLDGIEDDIDEVKDPGEDQAVHQPMLPVLVRGSAPEKSDLESKALQRFTSIIPRVFLSCFSYLVMYHISFLIPNKKAAHIFWYVKVTVLLSLFHAGILIWVVIHKILKKHSNISMHQDTPINDFEYVPRNDLFDIDEYGHYIPSRPRSELQTTSSRFRGKRSQSKSTSSREKQRNLAGPVWIHLAPVKSRGDLDALRGPLLASIREIGDHCNSPANDDSV</sequence>
<dbReference type="HOGENOM" id="CLU_790812_0_0_1"/>
<dbReference type="PaxDb" id="65489-OBART07G04510.1"/>
<keyword evidence="2" id="KW-0472">Membrane</keyword>
<dbReference type="Proteomes" id="UP000026960">
    <property type="component" value="Chromosome 7"/>
</dbReference>
<evidence type="ECO:0000313" key="3">
    <source>
        <dbReference type="EnsemblPlants" id="OBART07G04510.1"/>
    </source>
</evidence>
<feature type="transmembrane region" description="Helical" evidence="2">
    <location>
        <begin position="175"/>
        <end position="192"/>
    </location>
</feature>
<keyword evidence="2" id="KW-0812">Transmembrane</keyword>
<reference evidence="3" key="2">
    <citation type="submission" date="2015-03" db="UniProtKB">
        <authorList>
            <consortium name="EnsemblPlants"/>
        </authorList>
    </citation>
    <scope>IDENTIFICATION</scope>
</reference>
<dbReference type="EnsemblPlants" id="OBART07G04510.1">
    <property type="protein sequence ID" value="OBART07G04510.1"/>
    <property type="gene ID" value="OBART07G04510"/>
</dbReference>
<dbReference type="Gramene" id="OBART07G04510.1">
    <property type="protein sequence ID" value="OBART07G04510.1"/>
    <property type="gene ID" value="OBART07G04510"/>
</dbReference>
<feature type="transmembrane region" description="Helical" evidence="2">
    <location>
        <begin position="204"/>
        <end position="227"/>
    </location>
</feature>
<keyword evidence="4" id="KW-1185">Reference proteome</keyword>
<keyword evidence="2" id="KW-1133">Transmembrane helix</keyword>
<protein>
    <submittedName>
        <fullName evidence="3">Uncharacterized protein</fullName>
    </submittedName>
</protein>
<evidence type="ECO:0000256" key="1">
    <source>
        <dbReference type="SAM" id="MobiDB-lite"/>
    </source>
</evidence>
<reference evidence="3" key="1">
    <citation type="journal article" date="2009" name="Rice">
        <title>De Novo Next Generation Sequencing of Plant Genomes.</title>
        <authorList>
            <person name="Rounsley S."/>
            <person name="Marri P.R."/>
            <person name="Yu Y."/>
            <person name="He R."/>
            <person name="Sisneros N."/>
            <person name="Goicoechea J.L."/>
            <person name="Lee S.J."/>
            <person name="Angelova A."/>
            <person name="Kudrna D."/>
            <person name="Luo M."/>
            <person name="Affourtit J."/>
            <person name="Desany B."/>
            <person name="Knight J."/>
            <person name="Niazi F."/>
            <person name="Egholm M."/>
            <person name="Wing R.A."/>
        </authorList>
    </citation>
    <scope>NUCLEOTIDE SEQUENCE [LARGE SCALE GENOMIC DNA]</scope>
    <source>
        <strain evidence="3">cv. IRGC 105608</strain>
    </source>
</reference>
<proteinExistence type="predicted"/>
<accession>A0A0D3GMS1</accession>
<name>A0A0D3GMS1_9ORYZ</name>
<feature type="region of interest" description="Disordered" evidence="1">
    <location>
        <begin position="17"/>
        <end position="52"/>
    </location>
</feature>
<evidence type="ECO:0000256" key="2">
    <source>
        <dbReference type="SAM" id="Phobius"/>
    </source>
</evidence>
<feature type="region of interest" description="Disordered" evidence="1">
    <location>
        <begin position="268"/>
        <end position="298"/>
    </location>
</feature>
<feature type="compositionally biased region" description="Basic and acidic residues" evidence="1">
    <location>
        <begin position="39"/>
        <end position="48"/>
    </location>
</feature>